<sequence length="255" mass="29438">MENQVSVFIMDVSNSSKEDIGNELSDYLKELQISIAYWTQYITTTKVAHRAGDELVVVSNGFASTYILAFYLSRIWKYTDHPPYFGLSFGNIEGNLNNINIETWIHPLMRQARLANDFLKNQQNRMQFHFELAPRKDASGFEVYSREFATLLNTSLSLKQEQINEQTEIQSLVCSLYLMLGQQNKVSEYLGRTKSTISSHMKNGKADVILDTFYNIVDVLNSLEMGPVNDQTEELQLNIRQNINNRLQVYLPKER</sequence>
<reference evidence="1" key="1">
    <citation type="journal article" date="2014" name="Int. J. Syst. Evol. Microbiol.">
        <title>Complete genome sequence of Corynebacterium casei LMG S-19264T (=DSM 44701T), isolated from a smear-ripened cheese.</title>
        <authorList>
            <consortium name="US DOE Joint Genome Institute (JGI-PGF)"/>
            <person name="Walter F."/>
            <person name="Albersmeier A."/>
            <person name="Kalinowski J."/>
            <person name="Ruckert C."/>
        </authorList>
    </citation>
    <scope>NUCLEOTIDE SEQUENCE</scope>
    <source>
        <strain evidence="1">JCM 17251</strain>
    </source>
</reference>
<organism evidence="1 2">
    <name type="scientific">Oceanobacillus indicireducens</name>
    <dbReference type="NCBI Taxonomy" id="1004261"/>
    <lineage>
        <taxon>Bacteria</taxon>
        <taxon>Bacillati</taxon>
        <taxon>Bacillota</taxon>
        <taxon>Bacilli</taxon>
        <taxon>Bacillales</taxon>
        <taxon>Bacillaceae</taxon>
        <taxon>Oceanobacillus</taxon>
    </lineage>
</organism>
<dbReference type="EMBL" id="BMOS01000014">
    <property type="protein sequence ID" value="GGN59175.1"/>
    <property type="molecule type" value="Genomic_DNA"/>
</dbReference>
<reference evidence="1" key="2">
    <citation type="submission" date="2020-09" db="EMBL/GenBank/DDBJ databases">
        <authorList>
            <person name="Sun Q."/>
            <person name="Ohkuma M."/>
        </authorList>
    </citation>
    <scope>NUCLEOTIDE SEQUENCE</scope>
    <source>
        <strain evidence="1">JCM 17251</strain>
    </source>
</reference>
<comment type="caution">
    <text evidence="1">The sequence shown here is derived from an EMBL/GenBank/DDBJ whole genome shotgun (WGS) entry which is preliminary data.</text>
</comment>
<accession>A0A917XZZ6</accession>
<gene>
    <name evidence="1" type="ORF">GCM10007971_21990</name>
</gene>
<evidence type="ECO:0000313" key="1">
    <source>
        <dbReference type="EMBL" id="GGN59175.1"/>
    </source>
</evidence>
<protein>
    <submittedName>
        <fullName evidence="1">Uncharacterized protein</fullName>
    </submittedName>
</protein>
<dbReference type="Proteomes" id="UP000624041">
    <property type="component" value="Unassembled WGS sequence"/>
</dbReference>
<keyword evidence="2" id="KW-1185">Reference proteome</keyword>
<dbReference type="AlphaFoldDB" id="A0A917XZZ6"/>
<dbReference type="RefSeq" id="WP_188857236.1">
    <property type="nucleotide sequence ID" value="NZ_BMOS01000014.1"/>
</dbReference>
<evidence type="ECO:0000313" key="2">
    <source>
        <dbReference type="Proteomes" id="UP000624041"/>
    </source>
</evidence>
<proteinExistence type="predicted"/>
<name>A0A917XZZ6_9BACI</name>